<organism evidence="2 3">
    <name type="scientific">Atta colombica</name>
    <dbReference type="NCBI Taxonomy" id="520822"/>
    <lineage>
        <taxon>Eukaryota</taxon>
        <taxon>Metazoa</taxon>
        <taxon>Ecdysozoa</taxon>
        <taxon>Arthropoda</taxon>
        <taxon>Hexapoda</taxon>
        <taxon>Insecta</taxon>
        <taxon>Pterygota</taxon>
        <taxon>Neoptera</taxon>
        <taxon>Endopterygota</taxon>
        <taxon>Hymenoptera</taxon>
        <taxon>Apocrita</taxon>
        <taxon>Aculeata</taxon>
        <taxon>Formicoidea</taxon>
        <taxon>Formicidae</taxon>
        <taxon>Myrmicinae</taxon>
        <taxon>Atta</taxon>
    </lineage>
</organism>
<protein>
    <submittedName>
        <fullName evidence="2">Uncharacterized protein</fullName>
    </submittedName>
</protein>
<sequence length="238" mass="25766">MSVSPGTEVSEETPEISRESGTIVESQVSLEGDFGHSIRPFCKISFDVLTASEQICIFETGFSFFKTVGRSMLSGSSILMDFNSIRLSEQSLLSARYNSSGIDRRCSKKGSRLSSLSLPIFLLRLFRLSIKLAADSSNSFLFTPRSFSMNISSFNSLTCCNTTGSSSGIAVTRFKVTPPSAAESESFSSLSSISLSLVSESSFTTNTLENLCELESSSRSLLSADDLPDELSESSREC</sequence>
<feature type="region of interest" description="Disordered" evidence="1">
    <location>
        <begin position="1"/>
        <end position="22"/>
    </location>
</feature>
<dbReference type="AlphaFoldDB" id="A0A195AZN4"/>
<gene>
    <name evidence="2" type="ORF">ALC53_12124</name>
</gene>
<name>A0A195AZN4_9HYME</name>
<evidence type="ECO:0000313" key="3">
    <source>
        <dbReference type="Proteomes" id="UP000078540"/>
    </source>
</evidence>
<accession>A0A195AZN4</accession>
<dbReference type="EMBL" id="KQ976698">
    <property type="protein sequence ID" value="KYM77495.1"/>
    <property type="molecule type" value="Genomic_DNA"/>
</dbReference>
<evidence type="ECO:0000313" key="2">
    <source>
        <dbReference type="EMBL" id="KYM77495.1"/>
    </source>
</evidence>
<proteinExistence type="predicted"/>
<reference evidence="2 3" key="1">
    <citation type="submission" date="2015-09" db="EMBL/GenBank/DDBJ databases">
        <title>Atta colombica WGS genome.</title>
        <authorList>
            <person name="Nygaard S."/>
            <person name="Hu H."/>
            <person name="Boomsma J."/>
            <person name="Zhang G."/>
        </authorList>
    </citation>
    <scope>NUCLEOTIDE SEQUENCE [LARGE SCALE GENOMIC DNA]</scope>
    <source>
        <strain evidence="2">Treedump-2</strain>
        <tissue evidence="2">Whole body</tissue>
    </source>
</reference>
<keyword evidence="3" id="KW-1185">Reference proteome</keyword>
<evidence type="ECO:0000256" key="1">
    <source>
        <dbReference type="SAM" id="MobiDB-lite"/>
    </source>
</evidence>
<dbReference type="Proteomes" id="UP000078540">
    <property type="component" value="Unassembled WGS sequence"/>
</dbReference>